<dbReference type="AlphaFoldDB" id="A0A1X0RSC9"/>
<keyword evidence="1" id="KW-0472">Membrane</keyword>
<evidence type="ECO:0000313" key="3">
    <source>
        <dbReference type="Proteomes" id="UP000242381"/>
    </source>
</evidence>
<keyword evidence="1" id="KW-0812">Transmembrane</keyword>
<proteinExistence type="predicted"/>
<evidence type="ECO:0000256" key="1">
    <source>
        <dbReference type="SAM" id="Phobius"/>
    </source>
</evidence>
<feature type="transmembrane region" description="Helical" evidence="1">
    <location>
        <begin position="34"/>
        <end position="51"/>
    </location>
</feature>
<gene>
    <name evidence="2" type="ORF">BCV71DRAFT_237974</name>
</gene>
<name>A0A1X0RSC9_RHIZD</name>
<accession>A0A1X0RSC9</accession>
<reference evidence="2 3" key="1">
    <citation type="journal article" date="2016" name="Proc. Natl. Acad. Sci. U.S.A.">
        <title>Lipid metabolic changes in an early divergent fungus govern the establishment of a mutualistic symbiosis with endobacteria.</title>
        <authorList>
            <person name="Lastovetsky O.A."/>
            <person name="Gaspar M.L."/>
            <person name="Mondo S.J."/>
            <person name="LaButti K.M."/>
            <person name="Sandor L."/>
            <person name="Grigoriev I.V."/>
            <person name="Henry S.A."/>
            <person name="Pawlowska T.E."/>
        </authorList>
    </citation>
    <scope>NUCLEOTIDE SEQUENCE [LARGE SCALE GENOMIC DNA]</scope>
    <source>
        <strain evidence="2 3">ATCC 11559</strain>
    </source>
</reference>
<evidence type="ECO:0000313" key="2">
    <source>
        <dbReference type="EMBL" id="ORE14962.1"/>
    </source>
</evidence>
<protein>
    <submittedName>
        <fullName evidence="2">Uncharacterized protein</fullName>
    </submittedName>
</protein>
<dbReference type="EMBL" id="KV921445">
    <property type="protein sequence ID" value="ORE14962.1"/>
    <property type="molecule type" value="Genomic_DNA"/>
</dbReference>
<keyword evidence="1" id="KW-1133">Transmembrane helix</keyword>
<sequence>MVKLLNKVLVMQTCTRCKRGDAADSNLKDRVKMIGHWYIHGILVTFTFWIFHMPNTQEGNAPLELCKKKENKIIHLRKRVLPRKLWPKRPVETKYTHSKENNKYPEWHSLSYTNFIVCGGLPFNAFADIH</sequence>
<dbReference type="Proteomes" id="UP000242381">
    <property type="component" value="Unassembled WGS sequence"/>
</dbReference>
<organism evidence="2 3">
    <name type="scientific">Rhizopus microsporus</name>
    <dbReference type="NCBI Taxonomy" id="58291"/>
    <lineage>
        <taxon>Eukaryota</taxon>
        <taxon>Fungi</taxon>
        <taxon>Fungi incertae sedis</taxon>
        <taxon>Mucoromycota</taxon>
        <taxon>Mucoromycotina</taxon>
        <taxon>Mucoromycetes</taxon>
        <taxon>Mucorales</taxon>
        <taxon>Mucorineae</taxon>
        <taxon>Rhizopodaceae</taxon>
        <taxon>Rhizopus</taxon>
    </lineage>
</organism>